<dbReference type="Proteomes" id="UP001165667">
    <property type="component" value="Unassembled WGS sequence"/>
</dbReference>
<evidence type="ECO:0000256" key="7">
    <source>
        <dbReference type="ARBA" id="ARBA00012927"/>
    </source>
</evidence>
<dbReference type="InterPro" id="IPR036237">
    <property type="entry name" value="Xyl_isomerase-like_sf"/>
</dbReference>
<evidence type="ECO:0000256" key="3">
    <source>
        <dbReference type="ARBA" id="ARBA00001954"/>
    </source>
</evidence>
<comment type="cofactor">
    <cofactor evidence="2">
        <name>Mn(2+)</name>
        <dbReference type="ChEBI" id="CHEBI:29035"/>
    </cofactor>
</comment>
<accession>A0AA41Z1E1</accession>
<dbReference type="SUPFAM" id="SSF51658">
    <property type="entry name" value="Xylose isomerase-like"/>
    <property type="match status" value="1"/>
</dbReference>
<keyword evidence="12" id="KW-1185">Reference proteome</keyword>
<sequence length="366" mass="39690">MKLGFGLYRHMLDDAHFAFARQCGATHIVVHMCDYFRGSDQTSRADQPIGDGSGWGIAEGRVWEIADLVAVRDAMAAHGLTFYAIENFDPALWSDILFGGPLRDAQMIDVQRLIRNAGAAGIQVFGYNFSLAGVAGRITANVARGGAPSVGLAGPNAVTQSPLPASMAWNMVVDPAATGVRPTLSSEALWANLQWFLDRILPVAEEAGVRMAAHPDDPPLPTVRQQPRLVYQPHLYQRLVDIGSSRANALEFCVGTVGEMAEGDVYETVDRHARQGRIAYVHLRNVRGRVPHYQETFIDEGDIDIPRVITLLREAAFDGVIVPDHAPPMTCDAPWHAGMAFSMGYINALMGPGIAALPQQTADGRP</sequence>
<dbReference type="PANTHER" id="PTHR30387">
    <property type="entry name" value="MANNONATE DEHYDRATASE"/>
    <property type="match status" value="1"/>
</dbReference>
<dbReference type="PANTHER" id="PTHR30387:SF2">
    <property type="entry name" value="MANNONATE DEHYDRATASE"/>
    <property type="match status" value="1"/>
</dbReference>
<comment type="similarity">
    <text evidence="6">Belongs to the mannonate dehydratase family.</text>
</comment>
<comment type="catalytic activity">
    <reaction evidence="1">
        <text>D-mannonate = 2-dehydro-3-deoxy-D-gluconate + H2O</text>
        <dbReference type="Rhea" id="RHEA:20097"/>
        <dbReference type="ChEBI" id="CHEBI:15377"/>
        <dbReference type="ChEBI" id="CHEBI:17767"/>
        <dbReference type="ChEBI" id="CHEBI:57990"/>
        <dbReference type="EC" id="4.2.1.8"/>
    </reaction>
</comment>
<dbReference type="GO" id="GO:0042840">
    <property type="term" value="P:D-glucuronate catabolic process"/>
    <property type="evidence" value="ECO:0007669"/>
    <property type="project" value="TreeGrafter"/>
</dbReference>
<name>A0AA41Z1E1_9HYPH</name>
<evidence type="ECO:0000256" key="5">
    <source>
        <dbReference type="ARBA" id="ARBA00004892"/>
    </source>
</evidence>
<gene>
    <name evidence="11" type="ORF">M8523_24670</name>
</gene>
<evidence type="ECO:0000256" key="9">
    <source>
        <dbReference type="ARBA" id="ARBA00023211"/>
    </source>
</evidence>
<keyword evidence="8" id="KW-0408">Iron</keyword>
<dbReference type="EC" id="4.2.1.8" evidence="7"/>
<dbReference type="RefSeq" id="WP_282587576.1">
    <property type="nucleotide sequence ID" value="NZ_JAMOIM010000022.1"/>
</dbReference>
<comment type="cofactor">
    <cofactor evidence="3">
        <name>Fe(2+)</name>
        <dbReference type="ChEBI" id="CHEBI:29033"/>
    </cofactor>
</comment>
<dbReference type="Pfam" id="PF03786">
    <property type="entry name" value="UxuA"/>
    <property type="match status" value="2"/>
</dbReference>
<comment type="function">
    <text evidence="4">Catalyzes the dehydration of D-mannonate.</text>
</comment>
<comment type="pathway">
    <text evidence="5">Carbohydrate metabolism; pentose and glucuronate interconversion.</text>
</comment>
<evidence type="ECO:0000256" key="4">
    <source>
        <dbReference type="ARBA" id="ARBA00002713"/>
    </source>
</evidence>
<evidence type="ECO:0000313" key="12">
    <source>
        <dbReference type="Proteomes" id="UP001165667"/>
    </source>
</evidence>
<reference evidence="11" key="1">
    <citation type="submission" date="2022-05" db="EMBL/GenBank/DDBJ databases">
        <authorList>
            <person name="Pankratov T."/>
        </authorList>
    </citation>
    <scope>NUCLEOTIDE SEQUENCE</scope>
    <source>
        <strain evidence="11">BP6-180914</strain>
    </source>
</reference>
<dbReference type="Gene3D" id="3.20.20.150">
    <property type="entry name" value="Divalent-metal-dependent TIM barrel enzymes"/>
    <property type="match status" value="1"/>
</dbReference>
<keyword evidence="9" id="KW-0464">Manganese</keyword>
<dbReference type="GO" id="GO:0008198">
    <property type="term" value="F:ferrous iron binding"/>
    <property type="evidence" value="ECO:0007669"/>
    <property type="project" value="TreeGrafter"/>
</dbReference>
<evidence type="ECO:0000256" key="6">
    <source>
        <dbReference type="ARBA" id="ARBA00007389"/>
    </source>
</evidence>
<dbReference type="GO" id="GO:0008927">
    <property type="term" value="F:mannonate dehydratase activity"/>
    <property type="evidence" value="ECO:0007669"/>
    <property type="project" value="UniProtKB-EC"/>
</dbReference>
<keyword evidence="10 11" id="KW-0456">Lyase</keyword>
<evidence type="ECO:0000256" key="2">
    <source>
        <dbReference type="ARBA" id="ARBA00001936"/>
    </source>
</evidence>
<dbReference type="GO" id="GO:0030145">
    <property type="term" value="F:manganese ion binding"/>
    <property type="evidence" value="ECO:0007669"/>
    <property type="project" value="TreeGrafter"/>
</dbReference>
<dbReference type="AlphaFoldDB" id="A0AA41Z1E1"/>
<organism evidence="11 12">
    <name type="scientific">Lichenifustis flavocetrariae</name>
    <dbReference type="NCBI Taxonomy" id="2949735"/>
    <lineage>
        <taxon>Bacteria</taxon>
        <taxon>Pseudomonadati</taxon>
        <taxon>Pseudomonadota</taxon>
        <taxon>Alphaproteobacteria</taxon>
        <taxon>Hyphomicrobiales</taxon>
        <taxon>Lichenihabitantaceae</taxon>
        <taxon>Lichenifustis</taxon>
    </lineage>
</organism>
<dbReference type="EMBL" id="JAMOIM010000022">
    <property type="protein sequence ID" value="MCW6511197.1"/>
    <property type="molecule type" value="Genomic_DNA"/>
</dbReference>
<proteinExistence type="inferred from homology"/>
<evidence type="ECO:0000256" key="8">
    <source>
        <dbReference type="ARBA" id="ARBA00023004"/>
    </source>
</evidence>
<evidence type="ECO:0000313" key="11">
    <source>
        <dbReference type="EMBL" id="MCW6511197.1"/>
    </source>
</evidence>
<evidence type="ECO:0000256" key="10">
    <source>
        <dbReference type="ARBA" id="ARBA00023239"/>
    </source>
</evidence>
<comment type="caution">
    <text evidence="11">The sequence shown here is derived from an EMBL/GenBank/DDBJ whole genome shotgun (WGS) entry which is preliminary data.</text>
</comment>
<protein>
    <recommendedName>
        <fullName evidence="7">mannonate dehydratase</fullName>
        <ecNumber evidence="7">4.2.1.8</ecNumber>
    </recommendedName>
</protein>
<evidence type="ECO:0000256" key="1">
    <source>
        <dbReference type="ARBA" id="ARBA00001794"/>
    </source>
</evidence>
<dbReference type="InterPro" id="IPR004628">
    <property type="entry name" value="Man_deHydtase"/>
</dbReference>